<name>A0A2G1XHN3_STRCJ</name>
<proteinExistence type="predicted"/>
<accession>A0A2G1XHN3</accession>
<dbReference type="Proteomes" id="UP000222531">
    <property type="component" value="Unassembled WGS sequence"/>
</dbReference>
<keyword evidence="2" id="KW-1185">Reference proteome</keyword>
<evidence type="ECO:0000313" key="1">
    <source>
        <dbReference type="EMBL" id="PHQ50740.1"/>
    </source>
</evidence>
<dbReference type="AlphaFoldDB" id="A0A2G1XHN3"/>
<dbReference type="EMBL" id="NHZO01000148">
    <property type="protein sequence ID" value="PHQ50740.1"/>
    <property type="molecule type" value="Genomic_DNA"/>
</dbReference>
<comment type="caution">
    <text evidence="1">The sequence shown here is derived from an EMBL/GenBank/DDBJ whole genome shotgun (WGS) entry which is preliminary data.</text>
</comment>
<sequence length="149" mass="16241">MVVLAILVTGVCVWATADPHGCPRPADEVSASELAQVYEGPHGMRMRLRHGPDGRHDGAFSVTDWPYEGSSPLKRRARFDGSGEWRLTTPIPGKKGMVVKLDFVEGPEGTPFPARRHELVVGRDGDSLVLYPETDPDNCPELVLAPVKS</sequence>
<gene>
    <name evidence="1" type="ORF">BLA24_18335</name>
</gene>
<organism evidence="1 2">
    <name type="scientific">Streptomyces cinnamoneus</name>
    <name type="common">Streptoverticillium cinnamoneum</name>
    <dbReference type="NCBI Taxonomy" id="53446"/>
    <lineage>
        <taxon>Bacteria</taxon>
        <taxon>Bacillati</taxon>
        <taxon>Actinomycetota</taxon>
        <taxon>Actinomycetes</taxon>
        <taxon>Kitasatosporales</taxon>
        <taxon>Streptomycetaceae</taxon>
        <taxon>Streptomyces</taxon>
        <taxon>Streptomyces cinnamoneus group</taxon>
    </lineage>
</organism>
<reference evidence="1 2" key="1">
    <citation type="journal article" date="2017" name="Biochemistry">
        <title>Identification of the Biosynthetic Pathway for the Antibiotic Bicyclomycin.</title>
        <authorList>
            <person name="Patteson J."/>
            <person name="Cai W."/>
            <person name="Johnson R.A."/>
            <person name="Santa Maria K."/>
            <person name="Li B."/>
        </authorList>
    </citation>
    <scope>NUCLEOTIDE SEQUENCE [LARGE SCALE GENOMIC DNA]</scope>
    <source>
        <strain evidence="1 2">ATCC 21532</strain>
    </source>
</reference>
<evidence type="ECO:0000313" key="2">
    <source>
        <dbReference type="Proteomes" id="UP000222531"/>
    </source>
</evidence>
<protein>
    <submittedName>
        <fullName evidence="1">Uncharacterized protein</fullName>
    </submittedName>
</protein>